<sequence length="431" mass="48408">MADDLGYGDLSSYGGKYNTPNLDKMAEGGLRFTDFHSSGTLCSPTRAGLVTGLYQQRTTVDGVVNANSKHPAHQLGVDPEKIISYPKLMKANGYKNALFGKWHLGYLDRFHPMNFGFDKFVGYLSGNIDYISHYDRMEIFDWWHDREQVVENGYSTHLITEQTVSFIEENKHSPFTILVAHEAVHSPIQGPNDPIQRGPNKVKRVKLRPDQETFALMLRELDKSVGEILQAVHKAGIGENTLIIFTSDNGPMSLASAGILRGKKGSIYEGGHRVPSIAYWPSVIEANTTTDQTVISLDLVPTMLSVTNTKQPPDYQFDGVNIMPVFKGQDLPERMLFWRNGGSFKTSTGLTTLDSAKAMRDGKWKLVAAPYFKQIELFDLSNDLQEKNNIANKHPQRVESMLGSLKEWENEMLTYLPYQIIPEKAGSENKR</sequence>
<dbReference type="InterPro" id="IPR050738">
    <property type="entry name" value="Sulfatase"/>
</dbReference>
<accession>K6YCP4</accession>
<dbReference type="SUPFAM" id="SSF53649">
    <property type="entry name" value="Alkaline phosphatase-like"/>
    <property type="match status" value="1"/>
</dbReference>
<evidence type="ECO:0000256" key="2">
    <source>
        <dbReference type="ARBA" id="ARBA00022801"/>
    </source>
</evidence>
<evidence type="ECO:0000259" key="3">
    <source>
        <dbReference type="Pfam" id="PF00884"/>
    </source>
</evidence>
<organism evidence="4 5">
    <name type="scientific">Aliiglaciecola lipolytica E3</name>
    <dbReference type="NCBI Taxonomy" id="1127673"/>
    <lineage>
        <taxon>Bacteria</taxon>
        <taxon>Pseudomonadati</taxon>
        <taxon>Pseudomonadota</taxon>
        <taxon>Gammaproteobacteria</taxon>
        <taxon>Alteromonadales</taxon>
        <taxon>Alteromonadaceae</taxon>
        <taxon>Aliiglaciecola</taxon>
    </lineage>
</organism>
<keyword evidence="2" id="KW-0378">Hydrolase</keyword>
<name>K6YCP4_9ALTE</name>
<dbReference type="OrthoDB" id="9803751at2"/>
<dbReference type="PANTHER" id="PTHR42693:SF53">
    <property type="entry name" value="ENDO-4-O-SULFATASE"/>
    <property type="match status" value="1"/>
</dbReference>
<dbReference type="eggNOG" id="COG3119">
    <property type="taxonomic scope" value="Bacteria"/>
</dbReference>
<proteinExistence type="inferred from homology"/>
<dbReference type="AlphaFoldDB" id="K6YCP4"/>
<dbReference type="Gene3D" id="3.30.1120.10">
    <property type="match status" value="1"/>
</dbReference>
<evidence type="ECO:0000256" key="1">
    <source>
        <dbReference type="ARBA" id="ARBA00008779"/>
    </source>
</evidence>
<dbReference type="InterPro" id="IPR017850">
    <property type="entry name" value="Alkaline_phosphatase_core_sf"/>
</dbReference>
<gene>
    <name evidence="4" type="ORF">GLIP_1764</name>
</gene>
<reference evidence="4 5" key="1">
    <citation type="journal article" date="2017" name="Antonie Van Leeuwenhoek">
        <title>Rhizobium rhizosphaerae sp. nov., a novel species isolated from rice rhizosphere.</title>
        <authorList>
            <person name="Zhao J.J."/>
            <person name="Zhang J."/>
            <person name="Zhang R.J."/>
            <person name="Zhang C.W."/>
            <person name="Yin H.Q."/>
            <person name="Zhang X.X."/>
        </authorList>
    </citation>
    <scope>NUCLEOTIDE SEQUENCE [LARGE SCALE GENOMIC DNA]</scope>
    <source>
        <strain evidence="4 5">E3</strain>
    </source>
</reference>
<dbReference type="Gene3D" id="3.40.720.10">
    <property type="entry name" value="Alkaline Phosphatase, subunit A"/>
    <property type="match status" value="1"/>
</dbReference>
<dbReference type="PANTHER" id="PTHR42693">
    <property type="entry name" value="ARYLSULFATASE FAMILY MEMBER"/>
    <property type="match status" value="1"/>
</dbReference>
<dbReference type="GO" id="GO:0004065">
    <property type="term" value="F:arylsulfatase activity"/>
    <property type="evidence" value="ECO:0007669"/>
    <property type="project" value="TreeGrafter"/>
</dbReference>
<feature type="domain" description="Sulfatase N-terminal" evidence="3">
    <location>
        <begin position="1"/>
        <end position="308"/>
    </location>
</feature>
<evidence type="ECO:0000313" key="4">
    <source>
        <dbReference type="EMBL" id="GAC14393.1"/>
    </source>
</evidence>
<protein>
    <submittedName>
        <fullName evidence="4">Sulfatase</fullName>
    </submittedName>
</protein>
<dbReference type="InterPro" id="IPR000917">
    <property type="entry name" value="Sulfatase_N"/>
</dbReference>
<keyword evidence="5" id="KW-1185">Reference proteome</keyword>
<evidence type="ECO:0000313" key="5">
    <source>
        <dbReference type="Proteomes" id="UP000006334"/>
    </source>
</evidence>
<dbReference type="Proteomes" id="UP000006334">
    <property type="component" value="Unassembled WGS sequence"/>
</dbReference>
<comment type="similarity">
    <text evidence="1">Belongs to the sulfatase family.</text>
</comment>
<comment type="caution">
    <text evidence="4">The sequence shown here is derived from an EMBL/GenBank/DDBJ whole genome shotgun (WGS) entry which is preliminary data.</text>
</comment>
<dbReference type="STRING" id="1127673.GLIP_1764"/>
<dbReference type="Pfam" id="PF00884">
    <property type="entry name" value="Sulfatase"/>
    <property type="match status" value="1"/>
</dbReference>
<dbReference type="EMBL" id="BAEN01000036">
    <property type="protein sequence ID" value="GAC14393.1"/>
    <property type="molecule type" value="Genomic_DNA"/>
</dbReference>